<evidence type="ECO:0000313" key="3">
    <source>
        <dbReference type="Proteomes" id="UP000012589"/>
    </source>
</evidence>
<evidence type="ECO:0000256" key="1">
    <source>
        <dbReference type="SAM" id="Phobius"/>
    </source>
</evidence>
<proteinExistence type="predicted"/>
<dbReference type="EMBL" id="AQFT01000169">
    <property type="protein sequence ID" value="EMZ19253.1"/>
    <property type="molecule type" value="Genomic_DNA"/>
</dbReference>
<organism evidence="2 3">
    <name type="scientific">Eubacterium plexicaudatum ASF492</name>
    <dbReference type="NCBI Taxonomy" id="1235802"/>
    <lineage>
        <taxon>Bacteria</taxon>
        <taxon>Bacillati</taxon>
        <taxon>Bacillota</taxon>
        <taxon>Clostridia</taxon>
        <taxon>Eubacteriales</taxon>
        <taxon>Eubacteriaceae</taxon>
        <taxon>Eubacterium</taxon>
    </lineage>
</organism>
<comment type="caution">
    <text evidence="2">The sequence shown here is derived from an EMBL/GenBank/DDBJ whole genome shotgun (WGS) entry which is preliminary data.</text>
</comment>
<keyword evidence="1" id="KW-0812">Transmembrane</keyword>
<dbReference type="HOGENOM" id="CLU_182094_1_0_9"/>
<dbReference type="PATRIC" id="fig|1235802.3.peg.5918"/>
<dbReference type="AlphaFoldDB" id="N1ZYM2"/>
<evidence type="ECO:0008006" key="4">
    <source>
        <dbReference type="Google" id="ProtNLM"/>
    </source>
</evidence>
<feature type="transmembrane region" description="Helical" evidence="1">
    <location>
        <begin position="50"/>
        <end position="69"/>
    </location>
</feature>
<keyword evidence="1" id="KW-0472">Membrane</keyword>
<keyword evidence="3" id="KW-1185">Reference proteome</keyword>
<dbReference type="STRING" id="1235802.C823_05612"/>
<dbReference type="InterPro" id="IPR020109">
    <property type="entry name" value="Holin_r1t"/>
</dbReference>
<dbReference type="Pfam" id="PF16945">
    <property type="entry name" value="Phage_r1t_holin"/>
    <property type="match status" value="1"/>
</dbReference>
<reference evidence="2 3" key="1">
    <citation type="journal article" date="2014" name="Genome Announc.">
        <title>Draft genome sequences of the altered schaedler flora, a defined bacterial community from gnotobiotic mice.</title>
        <authorList>
            <person name="Wannemuehler M.J."/>
            <person name="Overstreet A.M."/>
            <person name="Ward D.V."/>
            <person name="Phillips G.J."/>
        </authorList>
    </citation>
    <scope>NUCLEOTIDE SEQUENCE [LARGE SCALE GENOMIC DNA]</scope>
    <source>
        <strain evidence="2 3">ASF492</strain>
    </source>
</reference>
<keyword evidence="1" id="KW-1133">Transmembrane helix</keyword>
<dbReference type="OrthoDB" id="1915214at2"/>
<evidence type="ECO:0000313" key="2">
    <source>
        <dbReference type="EMBL" id="EMZ19253.1"/>
    </source>
</evidence>
<dbReference type="eggNOG" id="ENOG5032ZMK">
    <property type="taxonomic scope" value="Bacteria"/>
</dbReference>
<dbReference type="Proteomes" id="UP000012589">
    <property type="component" value="Unassembled WGS sequence"/>
</dbReference>
<accession>N1ZYM2</accession>
<sequence length="78" mass="8144">MFKNSVFKVSTDTKQWMRAAGIRAVKTTAQAAVALIPAAATISQVDWGVVAGTALLSGILSLLTSVAGIPEVMQKEEP</sequence>
<gene>
    <name evidence="2" type="ORF">C823_05612</name>
</gene>
<protein>
    <recommendedName>
        <fullName evidence="4">Phage r1t holin</fullName>
    </recommendedName>
</protein>
<name>N1ZYM2_9FIRM</name>